<dbReference type="EMBL" id="CP063845">
    <property type="protein sequence ID" value="UFP93870.1"/>
    <property type="molecule type" value="Genomic_DNA"/>
</dbReference>
<evidence type="ECO:0000313" key="4">
    <source>
        <dbReference type="Proteomes" id="UP001054846"/>
    </source>
</evidence>
<dbReference type="RefSeq" id="WP_230840928.1">
    <property type="nucleotide sequence ID" value="NZ_CP063845.1"/>
</dbReference>
<name>A0ABY3PJN0_9CYAN</name>
<dbReference type="PANTHER" id="PTHR45725:SF1">
    <property type="entry name" value="DISHEVELLED ASSOCIATED ACTIVATOR OF MORPHOGENESIS, ISOFORM D"/>
    <property type="match status" value="1"/>
</dbReference>
<feature type="region of interest" description="Disordered" evidence="1">
    <location>
        <begin position="178"/>
        <end position="207"/>
    </location>
</feature>
<dbReference type="Proteomes" id="UP001054846">
    <property type="component" value="Chromosome"/>
</dbReference>
<feature type="compositionally biased region" description="Polar residues" evidence="1">
    <location>
        <begin position="463"/>
        <end position="473"/>
    </location>
</feature>
<keyword evidence="2" id="KW-0732">Signal</keyword>
<feature type="compositionally biased region" description="Low complexity" evidence="1">
    <location>
        <begin position="100"/>
        <end position="109"/>
    </location>
</feature>
<evidence type="ECO:0000313" key="3">
    <source>
        <dbReference type="EMBL" id="UFP93870.1"/>
    </source>
</evidence>
<dbReference type="PANTHER" id="PTHR45725">
    <property type="entry name" value="FORMIN HOMOLOGY 2 FAMILY MEMBER"/>
    <property type="match status" value="1"/>
</dbReference>
<dbReference type="Pfam" id="PF13620">
    <property type="entry name" value="CarboxypepD_reg"/>
    <property type="match status" value="1"/>
</dbReference>
<protein>
    <submittedName>
        <fullName evidence="3">Carboxypeptidase regulatory-like domain-containing protein</fullName>
    </submittedName>
</protein>
<feature type="signal peptide" evidence="2">
    <location>
        <begin position="1"/>
        <end position="21"/>
    </location>
</feature>
<feature type="compositionally biased region" description="Low complexity" evidence="1">
    <location>
        <begin position="58"/>
        <end position="76"/>
    </location>
</feature>
<feature type="region of interest" description="Disordered" evidence="1">
    <location>
        <begin position="454"/>
        <end position="502"/>
    </location>
</feature>
<feature type="region of interest" description="Disordered" evidence="1">
    <location>
        <begin position="23"/>
        <end position="165"/>
    </location>
</feature>
<proteinExistence type="predicted"/>
<dbReference type="InterPro" id="IPR051425">
    <property type="entry name" value="Formin_Homology"/>
</dbReference>
<evidence type="ECO:0000256" key="1">
    <source>
        <dbReference type="SAM" id="MobiDB-lite"/>
    </source>
</evidence>
<keyword evidence="4" id="KW-1185">Reference proteome</keyword>
<dbReference type="InterPro" id="IPR008969">
    <property type="entry name" value="CarboxyPept-like_regulatory"/>
</dbReference>
<feature type="compositionally biased region" description="Low complexity" evidence="1">
    <location>
        <begin position="122"/>
        <end position="165"/>
    </location>
</feature>
<evidence type="ECO:0000256" key="2">
    <source>
        <dbReference type="SAM" id="SignalP"/>
    </source>
</evidence>
<reference evidence="3 4" key="1">
    <citation type="journal article" date="2021" name="Genome Biol. Evol.">
        <title>Complete Genome Sequencing of a Novel Gloeobacter Species from a Waterfall Cave in Mexico.</title>
        <authorList>
            <person name="Saw J.H."/>
            <person name="Cardona T."/>
            <person name="Montejano G."/>
        </authorList>
    </citation>
    <scope>NUCLEOTIDE SEQUENCE [LARGE SCALE GENOMIC DNA]</scope>
    <source>
        <strain evidence="3">MG652769</strain>
    </source>
</reference>
<accession>A0ABY3PJN0</accession>
<feature type="chain" id="PRO_5045306331" evidence="2">
    <location>
        <begin position="22"/>
        <end position="502"/>
    </location>
</feature>
<sequence>MRLLPQWIWLAMLTAALPAWGAPEGQSSAPFKPFTAPPRPAPARAIQAGPPFKPVQTPSLSPAKPGSAPSAPGPTAVKSGTRQTQPLPGPAKPGPIQDKPLAAPALALPQPGKSPTIPFSRPASTAKPALAPAKPAATTPQSSPAGTAPGASAKPSSPMLKAEPKPVAVPVPKTLLPAKPTVQSAPKPDPGAPNPTPVLSPRAAAPVPTQATLLGQIRTEQGDPIAEATVSLGKHSARTDASGSYLIEKLTPGRWEVKIQHPLYTEKQTRIWLVEGLKTTLSLALPRSVARQEPTRVGLLGVGSLSATDTLAQRLAEELVRTGAFPKVGPLTFLQRDEVMPIVRKIDRPLHEILDRDRPDAALVKAFFEYAGVTALAIARVDMLTRNEGNASQLNSRSQIELWQLKDGRVEIRTLAEAGRSERQDSALSKAEADQLYAVQITQQADEVKNRWERDNPLAAFTADTQAPTTAQKTDTKVEIVPKNQPPAPSQPSPPTSETRKN</sequence>
<dbReference type="SUPFAM" id="SSF49464">
    <property type="entry name" value="Carboxypeptidase regulatory domain-like"/>
    <property type="match status" value="1"/>
</dbReference>
<dbReference type="Gene3D" id="2.60.40.1120">
    <property type="entry name" value="Carboxypeptidase-like, regulatory domain"/>
    <property type="match status" value="1"/>
</dbReference>
<gene>
    <name evidence="3" type="ORF">ISF26_19175</name>
</gene>
<feature type="compositionally biased region" description="Pro residues" evidence="1">
    <location>
        <begin position="484"/>
        <end position="495"/>
    </location>
</feature>
<organism evidence="3 4">
    <name type="scientific">Gloeobacter morelensis MG652769</name>
    <dbReference type="NCBI Taxonomy" id="2781736"/>
    <lineage>
        <taxon>Bacteria</taxon>
        <taxon>Bacillati</taxon>
        <taxon>Cyanobacteriota</taxon>
        <taxon>Cyanophyceae</taxon>
        <taxon>Gloeobacterales</taxon>
        <taxon>Gloeobacteraceae</taxon>
        <taxon>Gloeobacter</taxon>
        <taxon>Gloeobacter morelensis</taxon>
    </lineage>
</organism>
<feature type="compositionally biased region" description="Pro residues" evidence="1">
    <location>
        <begin position="187"/>
        <end position="198"/>
    </location>
</feature>